<dbReference type="InterPro" id="IPR038766">
    <property type="entry name" value="Membrane_comp_ABC_pdt"/>
</dbReference>
<keyword evidence="4" id="KW-1133">Transmembrane helix</keyword>
<dbReference type="Pfam" id="PF02687">
    <property type="entry name" value="FtsX"/>
    <property type="match status" value="1"/>
</dbReference>
<sequence>MKWLYKSFFKLNLIKFIQTVSFIIFIFLFSGITLGLVSTPIQIINVAHKVKSQENKWDYSWNVDWKAYDPNFLFDYFEANNGTNNSLNSKLLNNIDINGKKFDSYMKEFFEKNKEKFKDYKTFMGLFIRDNVFSFSYLFTHQILLPSLNNEEVLVDFHDLITEKWEKESYKNYGQVYRLINQDFQKNSSLATIKIDSNFTISYSWANYGNKRIKFNLEPINLNQSDNVVLLSGKQSALKNMQDNEVIISDKYAKNNRLKIGDFITLNNYIHGDGKPLSFSTYKIIGYGTKIDNLFDNKVLDNANSNDEVYCYLTNNEIEKYIEYWYEVDNLVILPNHKRDYQNQVFLKTRLIGSNKEVKKFSENLIKNKILMESPKFTRYKEEGFSQTLNIYIIEASLFILIGCILLILSTIFINYCLKKELALISSTIGILKASGYSGFEMAKILWIRVFLILFIGFLIGFFISLPLQSFVNGIIATNSFVIINKVLWHWSFILISIFILPLVLSMISFVSLYFYLNSSAIELTNNVAQSNNEAKHIRKVQFNKEWNPFRKILFLKFNGRTATIISVLALAFLAFCFEINGVTLMTNLTNKWPQVLNNIDSSFNNGYKFNWKKDVNGRFYFDDCQNYNIDYDFYNKDDYIDSNIDSTAVNTINNYLKSNNDSVNEKIMKIFQIDFNRLTIPLISLEDFMLKFTEDYQKGLITLPVKEMVDEIEKNWIPQFKTLKDKIIKKNITISFNKMFVRENQDFPLYKIALENKPYNFVSSKNWQLFLINDYSKKAFKWKEIDFEKVKNTNSRDYFPVIVTDHFAKLNKLKIGDVFEVELAKSHDDSSLKLIIKSINKSDIYTNNIYGSDEVFFKNFTSGSSNVKVLKNEILTKNRTLISKANINDFQINVPYFSFFIPQSKNEKITLISLVKNPNQIYDFMTWNSFGSTNYINYYLETKIVNDKNNDFANLMIFISISTFIIVAIMYFVLSLVTFMDQSKYLKILKAIGYNNTILNLNLNLKIFFGIIFATILGTIINFIVWKIVINILFKNAQILVPSPFNWGIVWLGFLIILLIFILGCLLNQFLLKKIKINY</sequence>
<accession>A0A2K8NUA5</accession>
<comment type="subcellular location">
    <subcellularLocation>
        <location evidence="1">Cell membrane</location>
        <topology evidence="1">Multi-pass membrane protein</topology>
    </subcellularLocation>
</comment>
<dbReference type="Proteomes" id="UP000232222">
    <property type="component" value="Chromosome"/>
</dbReference>
<protein>
    <recommendedName>
        <fullName evidence="6">ABC3 transporter permease C-terminal domain-containing protein</fullName>
    </recommendedName>
</protein>
<reference evidence="7 8" key="1">
    <citation type="submission" date="2017-11" db="EMBL/GenBank/DDBJ databases">
        <title>Genome sequence of Entomoplasma freundtii BARC 318 (ATCC 51999).</title>
        <authorList>
            <person name="Lo W.-S."/>
            <person name="Gasparich G.E."/>
            <person name="Kuo C.-H."/>
        </authorList>
    </citation>
    <scope>NUCLEOTIDE SEQUENCE [LARGE SCALE GENOMIC DNA]</scope>
    <source>
        <strain evidence="7 8">BARC 318</strain>
    </source>
</reference>
<dbReference type="KEGG" id="efr:EFREU_v1c01760"/>
<dbReference type="RefSeq" id="WP_100609160.1">
    <property type="nucleotide sequence ID" value="NZ_SORK01000002.1"/>
</dbReference>
<dbReference type="OrthoDB" id="386962at2"/>
<keyword evidence="3" id="KW-0812">Transmembrane</keyword>
<evidence type="ECO:0000256" key="4">
    <source>
        <dbReference type="ARBA" id="ARBA00022989"/>
    </source>
</evidence>
<dbReference type="PANTHER" id="PTHR30287">
    <property type="entry name" value="MEMBRANE COMPONENT OF PREDICTED ABC SUPERFAMILY METABOLITE UPTAKE TRANSPORTER"/>
    <property type="match status" value="1"/>
</dbReference>
<name>A0A2K8NUA5_9MOLU</name>
<evidence type="ECO:0000259" key="6">
    <source>
        <dbReference type="Pfam" id="PF02687"/>
    </source>
</evidence>
<dbReference type="PANTHER" id="PTHR30287:SF2">
    <property type="entry name" value="BLL1001 PROTEIN"/>
    <property type="match status" value="1"/>
</dbReference>
<evidence type="ECO:0000256" key="5">
    <source>
        <dbReference type="ARBA" id="ARBA00023136"/>
    </source>
</evidence>
<gene>
    <name evidence="7" type="ORF">EFREU_v1c01760</name>
</gene>
<proteinExistence type="predicted"/>
<keyword evidence="5" id="KW-0472">Membrane</keyword>
<evidence type="ECO:0000313" key="8">
    <source>
        <dbReference type="Proteomes" id="UP000232222"/>
    </source>
</evidence>
<organism evidence="7 8">
    <name type="scientific">Entomoplasma freundtii</name>
    <dbReference type="NCBI Taxonomy" id="74700"/>
    <lineage>
        <taxon>Bacteria</taxon>
        <taxon>Bacillati</taxon>
        <taxon>Mycoplasmatota</taxon>
        <taxon>Mollicutes</taxon>
        <taxon>Entomoplasmatales</taxon>
        <taxon>Entomoplasmataceae</taxon>
        <taxon>Entomoplasma</taxon>
    </lineage>
</organism>
<evidence type="ECO:0000256" key="3">
    <source>
        <dbReference type="ARBA" id="ARBA00022692"/>
    </source>
</evidence>
<keyword evidence="2" id="KW-1003">Cell membrane</keyword>
<feature type="domain" description="ABC3 transporter permease C-terminal" evidence="6">
    <location>
        <begin position="958"/>
        <end position="1070"/>
    </location>
</feature>
<evidence type="ECO:0000256" key="1">
    <source>
        <dbReference type="ARBA" id="ARBA00004651"/>
    </source>
</evidence>
<dbReference type="AlphaFoldDB" id="A0A2K8NUA5"/>
<dbReference type="EMBL" id="CP024962">
    <property type="protein sequence ID" value="ATZ16203.1"/>
    <property type="molecule type" value="Genomic_DNA"/>
</dbReference>
<dbReference type="InterPro" id="IPR003838">
    <property type="entry name" value="ABC3_permease_C"/>
</dbReference>
<evidence type="ECO:0000256" key="2">
    <source>
        <dbReference type="ARBA" id="ARBA00022475"/>
    </source>
</evidence>
<keyword evidence="8" id="KW-1185">Reference proteome</keyword>
<evidence type="ECO:0000313" key="7">
    <source>
        <dbReference type="EMBL" id="ATZ16203.1"/>
    </source>
</evidence>
<dbReference type="GO" id="GO:0005886">
    <property type="term" value="C:plasma membrane"/>
    <property type="evidence" value="ECO:0007669"/>
    <property type="project" value="UniProtKB-SubCell"/>
</dbReference>